<dbReference type="OrthoDB" id="3356549at2759"/>
<comment type="caution">
    <text evidence="3">The sequence shown here is derived from an EMBL/GenBank/DDBJ whole genome shotgun (WGS) entry which is preliminary data.</text>
</comment>
<dbReference type="PANTHER" id="PTHR47718:SF3">
    <property type="entry name" value="PROTEIN FAR1-RELATED SEQUENCE 5-LIKE"/>
    <property type="match status" value="1"/>
</dbReference>
<dbReference type="EMBL" id="SDIL01000041">
    <property type="protein sequence ID" value="RXK38836.1"/>
    <property type="molecule type" value="Genomic_DNA"/>
</dbReference>
<keyword evidence="1" id="KW-0472">Membrane</keyword>
<dbReference type="Proteomes" id="UP000289152">
    <property type="component" value="Unassembled WGS sequence"/>
</dbReference>
<evidence type="ECO:0000256" key="1">
    <source>
        <dbReference type="SAM" id="Phobius"/>
    </source>
</evidence>
<feature type="transmembrane region" description="Helical" evidence="1">
    <location>
        <begin position="288"/>
        <end position="310"/>
    </location>
</feature>
<dbReference type="PANTHER" id="PTHR47718">
    <property type="entry name" value="OS01G0519700 PROTEIN"/>
    <property type="match status" value="1"/>
</dbReference>
<dbReference type="Pfam" id="PF21056">
    <property type="entry name" value="ZSWIM1-3_RNaseH-like"/>
    <property type="match status" value="1"/>
</dbReference>
<feature type="domain" description="ZSWIM1/3 RNaseH-like" evidence="2">
    <location>
        <begin position="181"/>
        <end position="255"/>
    </location>
</feature>
<keyword evidence="4" id="KW-1185">Reference proteome</keyword>
<sequence length="352" mass="40185">MEAARLHTQQVAMGHTVCIVTKRSIKDKGRLELQCVHGGDGRSHRTSDFEEVRKRPRTTKQSNCPFSIIWRRETKKIAQQANRAPLWIPYTIENSHNHEPLPLLYYSFIRQASRSPEVLQFIRHLLESEHTLRSVVLAVQLHFGDKVSLTRKDVENIRFSHEKALRQGLSATEAAITRLTDNNDLFKAFTNSKKELCGLVFTTPSARAMTHSYPTVLFMDCTYRTNRYRLPMLHIAGCTATNQTYTSAIAFLSREVTEGTPWPSRPISNSLGLSTMISKLSYVIVKSLYTTLCLSTYLMSTLIIVGGTFAKTSRSTVENIFRPFIKRNGWRSYLNLVIIFRTISVKQSLKSH</sequence>
<accession>A0A4Q1BM02</accession>
<protein>
    <recommendedName>
        <fullName evidence="2">ZSWIM1/3 RNaseH-like domain-containing protein</fullName>
    </recommendedName>
</protein>
<keyword evidence="1" id="KW-0812">Transmembrane</keyword>
<keyword evidence="1" id="KW-1133">Transmembrane helix</keyword>
<evidence type="ECO:0000313" key="3">
    <source>
        <dbReference type="EMBL" id="RXK38836.1"/>
    </source>
</evidence>
<dbReference type="AlphaFoldDB" id="A0A4Q1BM02"/>
<evidence type="ECO:0000259" key="2">
    <source>
        <dbReference type="Pfam" id="PF21056"/>
    </source>
</evidence>
<evidence type="ECO:0000313" key="4">
    <source>
        <dbReference type="Proteomes" id="UP000289152"/>
    </source>
</evidence>
<proteinExistence type="predicted"/>
<name>A0A4Q1BM02_TREME</name>
<gene>
    <name evidence="3" type="ORF">M231_03892</name>
</gene>
<dbReference type="InParanoid" id="A0A4Q1BM02"/>
<organism evidence="3 4">
    <name type="scientific">Tremella mesenterica</name>
    <name type="common">Jelly fungus</name>
    <dbReference type="NCBI Taxonomy" id="5217"/>
    <lineage>
        <taxon>Eukaryota</taxon>
        <taxon>Fungi</taxon>
        <taxon>Dikarya</taxon>
        <taxon>Basidiomycota</taxon>
        <taxon>Agaricomycotina</taxon>
        <taxon>Tremellomycetes</taxon>
        <taxon>Tremellales</taxon>
        <taxon>Tremellaceae</taxon>
        <taxon>Tremella</taxon>
    </lineage>
</organism>
<reference evidence="3 4" key="1">
    <citation type="submission" date="2016-06" db="EMBL/GenBank/DDBJ databases">
        <title>Evolution of pathogenesis and genome organization in the Tremellales.</title>
        <authorList>
            <person name="Cuomo C."/>
            <person name="Litvintseva A."/>
            <person name="Heitman J."/>
            <person name="Chen Y."/>
            <person name="Sun S."/>
            <person name="Springer D."/>
            <person name="Dromer F."/>
            <person name="Young S."/>
            <person name="Zeng Q."/>
            <person name="Chapman S."/>
            <person name="Gujja S."/>
            <person name="Saif S."/>
            <person name="Birren B."/>
        </authorList>
    </citation>
    <scope>NUCLEOTIDE SEQUENCE [LARGE SCALE GENOMIC DNA]</scope>
    <source>
        <strain evidence="3 4">ATCC 28783</strain>
    </source>
</reference>
<dbReference type="InterPro" id="IPR048324">
    <property type="entry name" value="ZSWIM1-3_RNaseH-like"/>
</dbReference>